<feature type="compositionally biased region" description="Polar residues" evidence="1">
    <location>
        <begin position="56"/>
        <end position="67"/>
    </location>
</feature>
<sequence length="156" mass="17004">MCWGSGTVAATCNTAPVSEPAVAQGQTSGSRQHDAAKERRKKIKPKNERTPAAAAVTSSRNITRASVSKRSDEGYYAELVIMDSGLPLRNPQDLQMTGSSGSQVSDGSHILFENFGLPFEGTVRFKSPNKMNTVIYERVISFKINEAGRWVVRVDI</sequence>
<evidence type="ECO:0000313" key="2">
    <source>
        <dbReference type="EMBL" id="OKL39367.1"/>
    </source>
</evidence>
<protein>
    <submittedName>
        <fullName evidence="2">Uncharacterized protein</fullName>
    </submittedName>
</protein>
<organism evidence="2 3">
    <name type="scientific">Pontibacter flavimaris</name>
    <dbReference type="NCBI Taxonomy" id="1797110"/>
    <lineage>
        <taxon>Bacteria</taxon>
        <taxon>Pseudomonadati</taxon>
        <taxon>Bacteroidota</taxon>
        <taxon>Cytophagia</taxon>
        <taxon>Cytophagales</taxon>
        <taxon>Hymenobacteraceae</taxon>
        <taxon>Pontibacter</taxon>
    </lineage>
</organism>
<feature type="region of interest" description="Disordered" evidence="1">
    <location>
        <begin position="19"/>
        <end position="67"/>
    </location>
</feature>
<keyword evidence="3" id="KW-1185">Reference proteome</keyword>
<proteinExistence type="predicted"/>
<dbReference type="STRING" id="1797110.A3841_02030"/>
<gene>
    <name evidence="2" type="ORF">A3841_02030</name>
</gene>
<dbReference type="Proteomes" id="UP000186551">
    <property type="component" value="Unassembled WGS sequence"/>
</dbReference>
<evidence type="ECO:0000256" key="1">
    <source>
        <dbReference type="SAM" id="MobiDB-lite"/>
    </source>
</evidence>
<comment type="caution">
    <text evidence="2">The sequence shown here is derived from an EMBL/GenBank/DDBJ whole genome shotgun (WGS) entry which is preliminary data.</text>
</comment>
<evidence type="ECO:0000313" key="3">
    <source>
        <dbReference type="Proteomes" id="UP000186551"/>
    </source>
</evidence>
<name>A0A1Q5PAY2_9BACT</name>
<dbReference type="EMBL" id="LVWA01000009">
    <property type="protein sequence ID" value="OKL39367.1"/>
    <property type="molecule type" value="Genomic_DNA"/>
</dbReference>
<dbReference type="AlphaFoldDB" id="A0A1Q5PAY2"/>
<accession>A0A1Q5PAY2</accession>
<reference evidence="2 3" key="1">
    <citation type="submission" date="2016-03" db="EMBL/GenBank/DDBJ databases">
        <title>Genome sequence of Pontibacter sp. nov., of the family cytophagaceae, isolated from marine sediment of the Yellow Sea, China.</title>
        <authorList>
            <person name="Zhang G."/>
            <person name="Zhang R."/>
        </authorList>
    </citation>
    <scope>NUCLEOTIDE SEQUENCE [LARGE SCALE GENOMIC DNA]</scope>
    <source>
        <strain evidence="2 3">S10-8</strain>
    </source>
</reference>